<dbReference type="InterPro" id="IPR011009">
    <property type="entry name" value="Kinase-like_dom_sf"/>
</dbReference>
<dbReference type="InterPro" id="IPR000719">
    <property type="entry name" value="Prot_kinase_dom"/>
</dbReference>
<dbReference type="PANTHER" id="PTHR48011:SF4">
    <property type="entry name" value="MITOGEN-ACTIVATED PROTEIN KINASE KINASE KINASE 19"/>
    <property type="match status" value="1"/>
</dbReference>
<dbReference type="SMART" id="SM00220">
    <property type="entry name" value="S_TKc"/>
    <property type="match status" value="1"/>
</dbReference>
<evidence type="ECO:0000256" key="5">
    <source>
        <dbReference type="PROSITE-ProRule" id="PRU10141"/>
    </source>
</evidence>
<evidence type="ECO:0000256" key="6">
    <source>
        <dbReference type="SAM" id="MobiDB-lite"/>
    </source>
</evidence>
<evidence type="ECO:0000256" key="2">
    <source>
        <dbReference type="ARBA" id="ARBA00022741"/>
    </source>
</evidence>
<evidence type="ECO:0000313" key="9">
    <source>
        <dbReference type="Proteomes" id="UP000077202"/>
    </source>
</evidence>
<dbReference type="Pfam" id="PF00069">
    <property type="entry name" value="Pkinase"/>
    <property type="match status" value="1"/>
</dbReference>
<feature type="region of interest" description="Disordered" evidence="6">
    <location>
        <begin position="529"/>
        <end position="562"/>
    </location>
</feature>
<dbReference type="PROSITE" id="PS00108">
    <property type="entry name" value="PROTEIN_KINASE_ST"/>
    <property type="match status" value="1"/>
</dbReference>
<gene>
    <name evidence="8" type="ORF">AXG93_1564s1010</name>
</gene>
<dbReference type="GO" id="GO:0007165">
    <property type="term" value="P:signal transduction"/>
    <property type="evidence" value="ECO:0007669"/>
    <property type="project" value="TreeGrafter"/>
</dbReference>
<feature type="region of interest" description="Disordered" evidence="6">
    <location>
        <begin position="80"/>
        <end position="104"/>
    </location>
</feature>
<evidence type="ECO:0000256" key="1">
    <source>
        <dbReference type="ARBA" id="ARBA00022679"/>
    </source>
</evidence>
<comment type="caution">
    <text evidence="8">The sequence shown here is derived from an EMBL/GenBank/DDBJ whole genome shotgun (WGS) entry which is preliminary data.</text>
</comment>
<feature type="binding site" evidence="5">
    <location>
        <position position="279"/>
    </location>
    <ligand>
        <name>ATP</name>
        <dbReference type="ChEBI" id="CHEBI:30616"/>
    </ligand>
</feature>
<dbReference type="SUPFAM" id="SSF56112">
    <property type="entry name" value="Protein kinase-like (PK-like)"/>
    <property type="match status" value="1"/>
</dbReference>
<dbReference type="InterPro" id="IPR008271">
    <property type="entry name" value="Ser/Thr_kinase_AS"/>
</dbReference>
<sequence length="572" mass="64681">MQYVIEHIVEELKSFCASPKVCPGVTLVLGVIQTHCVKMLIPSHLRVAVLIEELKSNFIRSIKEKLKNIPPERLHLVKESNDLDQPYTESENRVGNSSYSDRSDKSNFVKVDERLRSVESVVKRVEMKLGQIPTFHQEFQTRVMDFMSKVDKQIEYTQSLQQARTPKRPYVTDDVGVFYRISALLHAGTTVRLHLMFRKGGESMELKEAWLRIQQTLAPQVRDSYSAIFKLYQVKYIDMPPAAAHGAKKWKRGGRIGSGSHSSVFMATNTENGKKFAVKSADKSHLQERLCLEVERKLLKMCKSPYVVKYLGCDTTDRVKELDNRNSFNLLLELVPRGSVQDHIRRCDGRLPEPIVAAYTRDILRGLSYLHSRGIVHGDVKAGNCLIGRDNIKLCDLGSGKFLADGDLPLTPTKGEHMKKRIFTTGTDGYKAPEVREETEQGPRSDIYSLGCTVIEMCTGRPPGFVPTSYELLTEFVPETGLPAMLIDVPQTYSQECRDFVDECLQPDPDRRPDADELLKHVWFSSRPCSYPVDKPSVPRSDQHRSPQPRPQPPPPPPSLLDKCGNLLGCKC</sequence>
<dbReference type="Proteomes" id="UP000077202">
    <property type="component" value="Unassembled WGS sequence"/>
</dbReference>
<dbReference type="PROSITE" id="PS00107">
    <property type="entry name" value="PROTEIN_KINASE_ATP"/>
    <property type="match status" value="1"/>
</dbReference>
<evidence type="ECO:0000313" key="8">
    <source>
        <dbReference type="EMBL" id="OAE22665.1"/>
    </source>
</evidence>
<name>A0A176VRL9_MARPO</name>
<proteinExistence type="predicted"/>
<dbReference type="GO" id="GO:0005524">
    <property type="term" value="F:ATP binding"/>
    <property type="evidence" value="ECO:0007669"/>
    <property type="project" value="UniProtKB-UniRule"/>
</dbReference>
<feature type="compositionally biased region" description="Pro residues" evidence="6">
    <location>
        <begin position="548"/>
        <end position="559"/>
    </location>
</feature>
<keyword evidence="3" id="KW-0418">Kinase</keyword>
<keyword evidence="2 5" id="KW-0547">Nucleotide-binding</keyword>
<keyword evidence="1" id="KW-0808">Transferase</keyword>
<dbReference type="PROSITE" id="PS50011">
    <property type="entry name" value="PROTEIN_KINASE_DOM"/>
    <property type="match status" value="1"/>
</dbReference>
<dbReference type="EMBL" id="LVLJ01003085">
    <property type="protein sequence ID" value="OAE22665.1"/>
    <property type="molecule type" value="Genomic_DNA"/>
</dbReference>
<reference evidence="8" key="1">
    <citation type="submission" date="2016-03" db="EMBL/GenBank/DDBJ databases">
        <title>Mechanisms controlling the formation of the plant cell surface in tip-growing cells are functionally conserved among land plants.</title>
        <authorList>
            <person name="Honkanen S."/>
            <person name="Jones V.A."/>
            <person name="Morieri G."/>
            <person name="Champion C."/>
            <person name="Hetherington A.J."/>
            <person name="Kelly S."/>
            <person name="Saint-Marcoux D."/>
            <person name="Proust H."/>
            <person name="Prescott H."/>
            <person name="Dolan L."/>
        </authorList>
    </citation>
    <scope>NUCLEOTIDE SEQUENCE [LARGE SCALE GENOMIC DNA]</scope>
    <source>
        <tissue evidence="8">Whole gametophyte</tissue>
    </source>
</reference>
<dbReference type="AlphaFoldDB" id="A0A176VRL9"/>
<dbReference type="Gene3D" id="3.30.200.20">
    <property type="entry name" value="Phosphorylase Kinase, domain 1"/>
    <property type="match status" value="1"/>
</dbReference>
<protein>
    <recommendedName>
        <fullName evidence="7">Protein kinase domain-containing protein</fullName>
    </recommendedName>
</protein>
<dbReference type="InterPro" id="IPR017441">
    <property type="entry name" value="Protein_kinase_ATP_BS"/>
</dbReference>
<feature type="compositionally biased region" description="Polar residues" evidence="6">
    <location>
        <begin position="87"/>
        <end position="100"/>
    </location>
</feature>
<accession>A0A176VRL9</accession>
<evidence type="ECO:0000259" key="7">
    <source>
        <dbReference type="PROSITE" id="PS50011"/>
    </source>
</evidence>
<keyword evidence="4 5" id="KW-0067">ATP-binding</keyword>
<dbReference type="PANTHER" id="PTHR48011">
    <property type="entry name" value="CCR4-NOT TRANSCRIPTIONAL COMPLEX SUBUNIT CAF120-RELATED"/>
    <property type="match status" value="1"/>
</dbReference>
<dbReference type="GO" id="GO:0004672">
    <property type="term" value="F:protein kinase activity"/>
    <property type="evidence" value="ECO:0007669"/>
    <property type="project" value="InterPro"/>
</dbReference>
<evidence type="ECO:0000256" key="4">
    <source>
        <dbReference type="ARBA" id="ARBA00022840"/>
    </source>
</evidence>
<feature type="domain" description="Protein kinase" evidence="7">
    <location>
        <begin position="250"/>
        <end position="524"/>
    </location>
</feature>
<organism evidence="8 9">
    <name type="scientific">Marchantia polymorpha subsp. ruderalis</name>
    <dbReference type="NCBI Taxonomy" id="1480154"/>
    <lineage>
        <taxon>Eukaryota</taxon>
        <taxon>Viridiplantae</taxon>
        <taxon>Streptophyta</taxon>
        <taxon>Embryophyta</taxon>
        <taxon>Marchantiophyta</taxon>
        <taxon>Marchantiopsida</taxon>
        <taxon>Marchantiidae</taxon>
        <taxon>Marchantiales</taxon>
        <taxon>Marchantiaceae</taxon>
        <taxon>Marchantia</taxon>
    </lineage>
</organism>
<dbReference type="InterPro" id="IPR052751">
    <property type="entry name" value="Plant_MAPKKK"/>
</dbReference>
<dbReference type="Gene3D" id="1.10.510.10">
    <property type="entry name" value="Transferase(Phosphotransferase) domain 1"/>
    <property type="match status" value="1"/>
</dbReference>
<keyword evidence="9" id="KW-1185">Reference proteome</keyword>
<evidence type="ECO:0000256" key="3">
    <source>
        <dbReference type="ARBA" id="ARBA00022777"/>
    </source>
</evidence>